<sequence length="272" mass="30588">MTSTSSSTLVEDGRIYFLYRLRVAVEEAHSLQDVQRFFILMSPTSREGTPHRLIVIGKKRLPDPRRHERFFGFVLATAPQVEDLTKELGPKDYQTSTRGARSVEAARALGEGVYSIVDQGRHTHLAYELEVPEELGEVQKQFCILKEGNYIISIKKPEAPSPPAMRSFPKAQYPEEKKEEFKGYAWIPARDPTLLNQRGCQILLIGARPDIASDLGQKVRQHLEEVVEEDLKAAEQIPASSEDDKLAKKLLEDLHAEGGTLTIDPAVSGHWM</sequence>
<accession>A0ABR2Z246</accession>
<reference evidence="1 2" key="1">
    <citation type="journal article" date="2024" name="Nat. Commun.">
        <title>Phylogenomics reveals the evolutionary origins of lichenization in chlorophyte algae.</title>
        <authorList>
            <person name="Puginier C."/>
            <person name="Libourel C."/>
            <person name="Otte J."/>
            <person name="Skaloud P."/>
            <person name="Haon M."/>
            <person name="Grisel S."/>
            <person name="Petersen M."/>
            <person name="Berrin J.G."/>
            <person name="Delaux P.M."/>
            <person name="Dal Grande F."/>
            <person name="Keller J."/>
        </authorList>
    </citation>
    <scope>NUCLEOTIDE SEQUENCE [LARGE SCALE GENOMIC DNA]</scope>
    <source>
        <strain evidence="1 2">SAG 216-7</strain>
    </source>
</reference>
<organism evidence="1 2">
    <name type="scientific">Coccomyxa subellipsoidea</name>
    <dbReference type="NCBI Taxonomy" id="248742"/>
    <lineage>
        <taxon>Eukaryota</taxon>
        <taxon>Viridiplantae</taxon>
        <taxon>Chlorophyta</taxon>
        <taxon>core chlorophytes</taxon>
        <taxon>Trebouxiophyceae</taxon>
        <taxon>Trebouxiophyceae incertae sedis</taxon>
        <taxon>Coccomyxaceae</taxon>
        <taxon>Coccomyxa</taxon>
    </lineage>
</organism>
<comment type="caution">
    <text evidence="1">The sequence shown here is derived from an EMBL/GenBank/DDBJ whole genome shotgun (WGS) entry which is preliminary data.</text>
</comment>
<dbReference type="EMBL" id="JALJOT010000002">
    <property type="protein sequence ID" value="KAK9917796.1"/>
    <property type="molecule type" value="Genomic_DNA"/>
</dbReference>
<dbReference type="PANTHER" id="PTHR34776:SF1">
    <property type="entry name" value="F17F16.3 PROTEIN"/>
    <property type="match status" value="1"/>
</dbReference>
<keyword evidence="2" id="KW-1185">Reference proteome</keyword>
<gene>
    <name evidence="1" type="ORF">WJX75_008351</name>
</gene>
<evidence type="ECO:0000313" key="2">
    <source>
        <dbReference type="Proteomes" id="UP001491310"/>
    </source>
</evidence>
<dbReference type="Proteomes" id="UP001491310">
    <property type="component" value="Unassembled WGS sequence"/>
</dbReference>
<proteinExistence type="predicted"/>
<dbReference type="PANTHER" id="PTHR34776">
    <property type="entry name" value="F17F16.3 PROTEIN"/>
    <property type="match status" value="1"/>
</dbReference>
<protein>
    <submittedName>
        <fullName evidence="1">Uncharacterized protein</fullName>
    </submittedName>
</protein>
<evidence type="ECO:0000313" key="1">
    <source>
        <dbReference type="EMBL" id="KAK9917796.1"/>
    </source>
</evidence>
<name>A0ABR2Z246_9CHLO</name>